<accession>A0ABX7S5Q6</accession>
<dbReference type="Proteomes" id="UP000671862">
    <property type="component" value="Chromosome"/>
</dbReference>
<proteinExistence type="predicted"/>
<evidence type="ECO:0000313" key="2">
    <source>
        <dbReference type="Proteomes" id="UP000671862"/>
    </source>
</evidence>
<dbReference type="EMBL" id="CP071446">
    <property type="protein sequence ID" value="QTA37131.1"/>
    <property type="molecule type" value="Genomic_DNA"/>
</dbReference>
<reference evidence="1 2" key="1">
    <citation type="submission" date="2021-03" db="EMBL/GenBank/DDBJ databases">
        <title>Thermosipho ferrireducens sp.nov., an anaerobic thermophilic iron-reducing bacterium isolated from a deep-sea hydrothermal sulfide deposits.</title>
        <authorList>
            <person name="Zeng X."/>
            <person name="Chen Y."/>
            <person name="Shao Z."/>
        </authorList>
    </citation>
    <scope>NUCLEOTIDE SEQUENCE [LARGE SCALE GENOMIC DNA]</scope>
    <source>
        <strain evidence="1 2">JL129W03</strain>
    </source>
</reference>
<sequence>MRNSEKMMSYVKYEHELESEYRERLTEAKRKSEVREVFADFVLTLLEKIGENIDSSFREYITFSKDGYGFHGRLKEVMEKYFENSDLKAIIDRFYHTAFHRYLKIENDENTNYFNMRNV</sequence>
<name>A0ABX7S5Q6_9BACT</name>
<gene>
    <name evidence="1" type="ORF">JYK00_05090</name>
</gene>
<keyword evidence="2" id="KW-1185">Reference proteome</keyword>
<protein>
    <submittedName>
        <fullName evidence="1">Uncharacterized protein</fullName>
    </submittedName>
</protein>
<organism evidence="1 2">
    <name type="scientific">Thermosipho ferrireducens</name>
    <dbReference type="NCBI Taxonomy" id="2571116"/>
    <lineage>
        <taxon>Bacteria</taxon>
        <taxon>Thermotogati</taxon>
        <taxon>Thermotogota</taxon>
        <taxon>Thermotogae</taxon>
        <taxon>Thermotogales</taxon>
        <taxon>Fervidobacteriaceae</taxon>
        <taxon>Thermosipho</taxon>
    </lineage>
</organism>
<evidence type="ECO:0000313" key="1">
    <source>
        <dbReference type="EMBL" id="QTA37131.1"/>
    </source>
</evidence>
<dbReference type="RefSeq" id="WP_207565854.1">
    <property type="nucleotide sequence ID" value="NZ_CP071446.1"/>
</dbReference>